<dbReference type="Gene3D" id="3.40.800.20">
    <property type="entry name" value="Histone deacetylase domain"/>
    <property type="match status" value="1"/>
</dbReference>
<dbReference type="EMBL" id="CP114040">
    <property type="protein sequence ID" value="WAS91692.1"/>
    <property type="molecule type" value="Genomic_DNA"/>
</dbReference>
<dbReference type="PANTHER" id="PTHR10625">
    <property type="entry name" value="HISTONE DEACETYLASE HDAC1-RELATED"/>
    <property type="match status" value="1"/>
</dbReference>
<dbReference type="PANTHER" id="PTHR10625:SF19">
    <property type="entry name" value="HISTONE DEACETYLASE 12"/>
    <property type="match status" value="1"/>
</dbReference>
<evidence type="ECO:0000313" key="4">
    <source>
        <dbReference type="Proteomes" id="UP001164459"/>
    </source>
</evidence>
<dbReference type="InterPro" id="IPR023696">
    <property type="entry name" value="Ureohydrolase_dom_sf"/>
</dbReference>
<dbReference type="Proteomes" id="UP001164459">
    <property type="component" value="Chromosome"/>
</dbReference>
<proteinExistence type="inferred from homology"/>
<dbReference type="InterPro" id="IPR023801">
    <property type="entry name" value="His_deacetylse_dom"/>
</dbReference>
<dbReference type="Pfam" id="PF00850">
    <property type="entry name" value="Hist_deacetyl"/>
    <property type="match status" value="1"/>
</dbReference>
<name>A0ABY7GXI3_9BACT</name>
<dbReference type="InterPro" id="IPR037138">
    <property type="entry name" value="His_deacetylse_dom_sf"/>
</dbReference>
<gene>
    <name evidence="3" type="ORF">O0S08_36385</name>
</gene>
<dbReference type="PRINTS" id="PR01270">
    <property type="entry name" value="HDASUPER"/>
</dbReference>
<feature type="domain" description="Histone deacetylase" evidence="2">
    <location>
        <begin position="24"/>
        <end position="282"/>
    </location>
</feature>
<dbReference type="SUPFAM" id="SSF52768">
    <property type="entry name" value="Arginase/deacetylase"/>
    <property type="match status" value="1"/>
</dbReference>
<dbReference type="RefSeq" id="WP_269034054.1">
    <property type="nucleotide sequence ID" value="NZ_CP114040.1"/>
</dbReference>
<evidence type="ECO:0000259" key="2">
    <source>
        <dbReference type="Pfam" id="PF00850"/>
    </source>
</evidence>
<protein>
    <submittedName>
        <fullName evidence="3">Histone deacetylase</fullName>
    </submittedName>
</protein>
<keyword evidence="4" id="KW-1185">Reference proteome</keyword>
<evidence type="ECO:0000256" key="1">
    <source>
        <dbReference type="ARBA" id="ARBA00005947"/>
    </source>
</evidence>
<reference evidence="3" key="1">
    <citation type="submission" date="2022-11" db="EMBL/GenBank/DDBJ databases">
        <title>Minimal conservation of predation-associated metabolite biosynthetic gene clusters underscores biosynthetic potential of Myxococcota including descriptions for ten novel species: Archangium lansinium sp. nov., Myxococcus landrumus sp. nov., Nannocystis bai.</title>
        <authorList>
            <person name="Ahearne A."/>
            <person name="Stevens C."/>
            <person name="Dowd S."/>
        </authorList>
    </citation>
    <scope>NUCLEOTIDE SEQUENCE</scope>
    <source>
        <strain evidence="3">Fl3</strain>
    </source>
</reference>
<comment type="similarity">
    <text evidence="1">Belongs to the histone deacetylase family.</text>
</comment>
<organism evidence="3 4">
    <name type="scientific">Nannocystis punicea</name>
    <dbReference type="NCBI Taxonomy" id="2995304"/>
    <lineage>
        <taxon>Bacteria</taxon>
        <taxon>Pseudomonadati</taxon>
        <taxon>Myxococcota</taxon>
        <taxon>Polyangia</taxon>
        <taxon>Nannocystales</taxon>
        <taxon>Nannocystaceae</taxon>
        <taxon>Nannocystis</taxon>
    </lineage>
</organism>
<accession>A0ABY7GXI3</accession>
<evidence type="ECO:0000313" key="3">
    <source>
        <dbReference type="EMBL" id="WAS91692.1"/>
    </source>
</evidence>
<sequence>MPLPVPVYFSPEYVLARHEFDTTRKAQWVHESLVAAPIAGIEVRAPEPLTAAELGEVHDPEYVEAVRSGEPRELAESQGFTWDPALWTMVRASNGGAVAAARAALTGGGAGSLSSGLHHARRRHGAGSCTFNGLALAARAALQAGAGAVLVLDLDAHCGGGTHSLLAEDPRVWHTDVSVDDYDAYEPSERWTLDLVRRADDYLPTVEGRLAELERAAPRFSLCIYNAGMDLHERSGDGALTGITAEVLATRERLVFESCRRRGIAVAFVLAGGYISATLDRAELVALHRLTLAAACG</sequence>
<dbReference type="InterPro" id="IPR000286">
    <property type="entry name" value="HDACs"/>
</dbReference>